<dbReference type="Gene3D" id="2.60.120.1440">
    <property type="match status" value="1"/>
</dbReference>
<keyword evidence="1" id="KW-0472">Membrane</keyword>
<feature type="transmembrane region" description="Helical" evidence="1">
    <location>
        <begin position="85"/>
        <end position="104"/>
    </location>
</feature>
<accession>A0A4R0Q167</accession>
<evidence type="ECO:0000259" key="3">
    <source>
        <dbReference type="Pfam" id="PF16344"/>
    </source>
</evidence>
<dbReference type="Proteomes" id="UP000293925">
    <property type="component" value="Unassembled WGS sequence"/>
</dbReference>
<proteinExistence type="predicted"/>
<evidence type="ECO:0000256" key="1">
    <source>
        <dbReference type="SAM" id="Phobius"/>
    </source>
</evidence>
<protein>
    <submittedName>
        <fullName evidence="4">FecR family protein</fullName>
    </submittedName>
</protein>
<sequence>MQDKFTSEYIERLAHRYRQGTLNAEERVDFEAWYDLQNQKELDLSNSELDSAEQLKKKLLEGIVSRLDFHSVQPRRSLHRLWPRIGIAAAVIIGFGSALIYFAGRERHNGEITAENDIAPGRASATLTLADGRKISIGEVQTGKIADQSGVIITKMSDGQIFYQYSGANKSALGYNMLETSKGEQTTIRLPDGSLVYLNAASSIKFPASFAGLKKRTVEFSGEGYFEIAKDKMHPFIVNTGAEQIEVLGTHFNINSYPEEPVAKTTLLEGSIKLITDHKSILLSPGEQGVLKNGELTIRPIDTEEIVAWKNNEFLFKDDDFRTNMRKIARWYDLEIIYEEDAPHELRLGGFLSRTRKLSAVIRLLENTGNVHFRLSGKKLYVRK</sequence>
<dbReference type="PANTHER" id="PTHR30273">
    <property type="entry name" value="PERIPLASMIC SIGNAL SENSOR AND SIGMA FACTOR ACTIVATOR FECR-RELATED"/>
    <property type="match status" value="1"/>
</dbReference>
<feature type="domain" description="FecR protein" evidence="2">
    <location>
        <begin position="178"/>
        <end position="273"/>
    </location>
</feature>
<dbReference type="RefSeq" id="WP_131527849.1">
    <property type="nucleotide sequence ID" value="NZ_SJSO01000003.1"/>
</dbReference>
<dbReference type="AlphaFoldDB" id="A0A4R0Q167"/>
<dbReference type="GO" id="GO:0016989">
    <property type="term" value="F:sigma factor antagonist activity"/>
    <property type="evidence" value="ECO:0007669"/>
    <property type="project" value="TreeGrafter"/>
</dbReference>
<dbReference type="InterPro" id="IPR032508">
    <property type="entry name" value="FecR_C"/>
</dbReference>
<gene>
    <name evidence="4" type="ORF">EZ456_04865</name>
</gene>
<evidence type="ECO:0000313" key="5">
    <source>
        <dbReference type="Proteomes" id="UP000293925"/>
    </source>
</evidence>
<name>A0A4R0Q167_9SPHI</name>
<dbReference type="Gene3D" id="3.55.50.30">
    <property type="match status" value="1"/>
</dbReference>
<dbReference type="PIRSF" id="PIRSF018266">
    <property type="entry name" value="FecR"/>
    <property type="match status" value="1"/>
</dbReference>
<dbReference type="PANTHER" id="PTHR30273:SF2">
    <property type="entry name" value="PROTEIN FECR"/>
    <property type="match status" value="1"/>
</dbReference>
<dbReference type="InterPro" id="IPR006860">
    <property type="entry name" value="FecR"/>
</dbReference>
<reference evidence="4 5" key="1">
    <citation type="submission" date="2019-02" db="EMBL/GenBank/DDBJ databases">
        <title>Pedobacter sp. RP-3-21 sp. nov., isolated from Arctic soil.</title>
        <authorList>
            <person name="Dahal R.H."/>
        </authorList>
    </citation>
    <scope>NUCLEOTIDE SEQUENCE [LARGE SCALE GENOMIC DNA]</scope>
    <source>
        <strain evidence="4 5">RP-3-21</strain>
    </source>
</reference>
<keyword evidence="1" id="KW-1133">Transmembrane helix</keyword>
<comment type="caution">
    <text evidence="4">The sequence shown here is derived from an EMBL/GenBank/DDBJ whole genome shotgun (WGS) entry which is preliminary data.</text>
</comment>
<dbReference type="EMBL" id="SJSO01000003">
    <property type="protein sequence ID" value="TCD28716.1"/>
    <property type="molecule type" value="Genomic_DNA"/>
</dbReference>
<dbReference type="Pfam" id="PF16344">
    <property type="entry name" value="FecR_C"/>
    <property type="match status" value="1"/>
</dbReference>
<feature type="domain" description="Protein FecR C-terminal" evidence="3">
    <location>
        <begin position="314"/>
        <end position="382"/>
    </location>
</feature>
<keyword evidence="5" id="KW-1185">Reference proteome</keyword>
<dbReference type="InterPro" id="IPR012373">
    <property type="entry name" value="Ferrdict_sens_TM"/>
</dbReference>
<evidence type="ECO:0000259" key="2">
    <source>
        <dbReference type="Pfam" id="PF04773"/>
    </source>
</evidence>
<keyword evidence="1" id="KW-0812">Transmembrane</keyword>
<organism evidence="4 5">
    <name type="scientific">Pedobacter psychrodurus</name>
    <dbReference type="NCBI Taxonomy" id="2530456"/>
    <lineage>
        <taxon>Bacteria</taxon>
        <taxon>Pseudomonadati</taxon>
        <taxon>Bacteroidota</taxon>
        <taxon>Sphingobacteriia</taxon>
        <taxon>Sphingobacteriales</taxon>
        <taxon>Sphingobacteriaceae</taxon>
        <taxon>Pedobacter</taxon>
    </lineage>
</organism>
<dbReference type="OrthoDB" id="1099963at2"/>
<dbReference type="Pfam" id="PF04773">
    <property type="entry name" value="FecR"/>
    <property type="match status" value="1"/>
</dbReference>
<evidence type="ECO:0000313" key="4">
    <source>
        <dbReference type="EMBL" id="TCD28716.1"/>
    </source>
</evidence>